<proteinExistence type="evidence at transcript level"/>
<evidence type="ECO:0000256" key="1">
    <source>
        <dbReference type="ARBA" id="ARBA00001946"/>
    </source>
</evidence>
<feature type="binding site" evidence="7">
    <location>
        <position position="8"/>
    </location>
    <ligand>
        <name>Mg(2+)</name>
        <dbReference type="ChEBI" id="CHEBI:18420"/>
    </ligand>
</feature>
<dbReference type="SUPFAM" id="SSF56784">
    <property type="entry name" value="HAD-like"/>
    <property type="match status" value="1"/>
</dbReference>
<dbReference type="InterPro" id="IPR023214">
    <property type="entry name" value="HAD_sf"/>
</dbReference>
<feature type="binding site" evidence="6">
    <location>
        <position position="19"/>
    </location>
    <ligand>
        <name>substrate</name>
    </ligand>
</feature>
<sequence>MDTVIMFDFDHTLIDCNSDPWVVNQLGATQLMDSLIKVLPWTSLMDRMMSELHQQGKTVSDIEQSLKTVPICLEMIRAIKSAHSLGCDLRIVSDANSFYIKTILKNYDLLQYFSEIHTNPASVDNDGRLRIFPYHSYTVASHGCELCPPNMCKGAIVDGIQRCFPPESNKRFIYLGDGRGDFCPSLKLGSEDHVLARQEYPLWKLLGQNPDLVKAQVHSWSNAKDVEDCLCKLLMP</sequence>
<dbReference type="Gene3D" id="3.40.50.1000">
    <property type="entry name" value="HAD superfamily/HAD-like"/>
    <property type="match status" value="1"/>
</dbReference>
<dbReference type="GO" id="GO:0016791">
    <property type="term" value="F:phosphatase activity"/>
    <property type="evidence" value="ECO:0007669"/>
    <property type="project" value="InterPro"/>
</dbReference>
<dbReference type="InterPro" id="IPR006384">
    <property type="entry name" value="HAD_hydro_PyrdxlP_Pase-like"/>
</dbReference>
<dbReference type="GO" id="GO:0046872">
    <property type="term" value="F:metal ion binding"/>
    <property type="evidence" value="ECO:0007669"/>
    <property type="project" value="UniProtKB-KW"/>
</dbReference>
<evidence type="ECO:0000256" key="6">
    <source>
        <dbReference type="PIRSR" id="PIRSR031051-2"/>
    </source>
</evidence>
<dbReference type="InterPro" id="IPR036412">
    <property type="entry name" value="HAD-like_sf"/>
</dbReference>
<feature type="active site" description="Proton donor" evidence="5">
    <location>
        <position position="10"/>
    </location>
</feature>
<evidence type="ECO:0000256" key="7">
    <source>
        <dbReference type="PIRSR" id="PIRSR031051-3"/>
    </source>
</evidence>
<name>A9NLR1_PICSI</name>
<dbReference type="NCBIfam" id="TIGR01489">
    <property type="entry name" value="DKMTPPase-SF"/>
    <property type="match status" value="1"/>
</dbReference>
<evidence type="ECO:0000256" key="4">
    <source>
        <dbReference type="ARBA" id="ARBA00022842"/>
    </source>
</evidence>
<feature type="active site" description="Nucleophile" evidence="5">
    <location>
        <position position="8"/>
    </location>
</feature>
<keyword evidence="2 7" id="KW-0479">Metal-binding</keyword>
<dbReference type="PANTHER" id="PTHR20889">
    <property type="entry name" value="PHOSPHATASE, ORPHAN 1, 2"/>
    <property type="match status" value="1"/>
</dbReference>
<feature type="binding site" evidence="7">
    <location>
        <position position="10"/>
    </location>
    <ligand>
        <name>Mg(2+)</name>
        <dbReference type="ChEBI" id="CHEBI:18420"/>
    </ligand>
</feature>
<dbReference type="PANTHER" id="PTHR20889:SF12">
    <property type="entry name" value="LP01149P"/>
    <property type="match status" value="1"/>
</dbReference>
<evidence type="ECO:0000256" key="2">
    <source>
        <dbReference type="ARBA" id="ARBA00022723"/>
    </source>
</evidence>
<organism evidence="8">
    <name type="scientific">Picea sitchensis</name>
    <name type="common">Sitka spruce</name>
    <name type="synonym">Pinus sitchensis</name>
    <dbReference type="NCBI Taxonomy" id="3332"/>
    <lineage>
        <taxon>Eukaryota</taxon>
        <taxon>Viridiplantae</taxon>
        <taxon>Streptophyta</taxon>
        <taxon>Embryophyta</taxon>
        <taxon>Tracheophyta</taxon>
        <taxon>Spermatophyta</taxon>
        <taxon>Pinopsida</taxon>
        <taxon>Pinidae</taxon>
        <taxon>Conifers I</taxon>
        <taxon>Pinales</taxon>
        <taxon>Pinaceae</taxon>
        <taxon>Picea</taxon>
    </lineage>
</organism>
<accession>A9NLR1</accession>
<evidence type="ECO:0000256" key="3">
    <source>
        <dbReference type="ARBA" id="ARBA00022801"/>
    </source>
</evidence>
<dbReference type="AlphaFoldDB" id="A9NLR1"/>
<feature type="binding site" evidence="7">
    <location>
        <position position="177"/>
    </location>
    <ligand>
        <name>Mg(2+)</name>
        <dbReference type="ChEBI" id="CHEBI:18420"/>
    </ligand>
</feature>
<dbReference type="NCBIfam" id="TIGR01488">
    <property type="entry name" value="HAD-SF-IB"/>
    <property type="match status" value="1"/>
</dbReference>
<protein>
    <submittedName>
        <fullName evidence="8">Uncharacterized protein</fullName>
    </submittedName>
</protein>
<dbReference type="InterPro" id="IPR016965">
    <property type="entry name" value="Pase_PHOSPHO-typ"/>
</dbReference>
<dbReference type="Pfam" id="PF06888">
    <property type="entry name" value="Put_Phosphatase"/>
    <property type="match status" value="1"/>
</dbReference>
<dbReference type="PIRSF" id="PIRSF031051">
    <property type="entry name" value="PyrdxlP_Pase_PHOSPHO2"/>
    <property type="match status" value="1"/>
</dbReference>
<evidence type="ECO:0000256" key="5">
    <source>
        <dbReference type="PIRSR" id="PIRSR031051-1"/>
    </source>
</evidence>
<evidence type="ECO:0000313" key="8">
    <source>
        <dbReference type="EMBL" id="ABK21572.1"/>
    </source>
</evidence>
<keyword evidence="4 7" id="KW-0460">Magnesium</keyword>
<dbReference type="EMBL" id="EF082198">
    <property type="protein sequence ID" value="ABK21572.1"/>
    <property type="molecule type" value="mRNA"/>
</dbReference>
<reference evidence="8" key="1">
    <citation type="journal article" date="2008" name="BMC Genomics">
        <title>A conifer genomics resource of 200,000 spruce (Picea spp.) ESTs and 6,464 high-quality, sequence-finished full-length cDNAs for Sitka spruce (Picea sitchensis).</title>
        <authorList>
            <person name="Ralph S.G."/>
            <person name="Chun H.J."/>
            <person name="Kolosova N."/>
            <person name="Cooper D."/>
            <person name="Oddy C."/>
            <person name="Ritland C.E."/>
            <person name="Kirkpatrick R."/>
            <person name="Moore R."/>
            <person name="Barber S."/>
            <person name="Holt R.A."/>
            <person name="Jones S.J."/>
            <person name="Marra M.A."/>
            <person name="Douglas C.J."/>
            <person name="Ritland K."/>
            <person name="Bohlmann J."/>
        </authorList>
    </citation>
    <scope>NUCLEOTIDE SEQUENCE</scope>
    <source>
        <tissue evidence="8">Green portion of the leader tissue</tissue>
    </source>
</reference>
<keyword evidence="3" id="KW-0378">Hydrolase</keyword>
<feature type="binding site" evidence="6">
    <location>
        <position position="94"/>
    </location>
    <ligand>
        <name>substrate</name>
    </ligand>
</feature>
<comment type="cofactor">
    <cofactor evidence="1 7">
        <name>Mg(2+)</name>
        <dbReference type="ChEBI" id="CHEBI:18420"/>
    </cofactor>
</comment>